<evidence type="ECO:0000313" key="1">
    <source>
        <dbReference type="EMBL" id="SVD00105.1"/>
    </source>
</evidence>
<dbReference type="AlphaFoldDB" id="A0A382RSI0"/>
<dbReference type="Gene3D" id="3.40.47.10">
    <property type="match status" value="1"/>
</dbReference>
<reference evidence="1" key="1">
    <citation type="submission" date="2018-05" db="EMBL/GenBank/DDBJ databases">
        <authorList>
            <person name="Lanie J.A."/>
            <person name="Ng W.-L."/>
            <person name="Kazmierczak K.M."/>
            <person name="Andrzejewski T.M."/>
            <person name="Davidsen T.M."/>
            <person name="Wayne K.J."/>
            <person name="Tettelin H."/>
            <person name="Glass J.I."/>
            <person name="Rusch D."/>
            <person name="Podicherti R."/>
            <person name="Tsui H.-C.T."/>
            <person name="Winkler M.E."/>
        </authorList>
    </citation>
    <scope>NUCLEOTIDE SEQUENCE</scope>
</reference>
<organism evidence="1">
    <name type="scientific">marine metagenome</name>
    <dbReference type="NCBI Taxonomy" id="408172"/>
    <lineage>
        <taxon>unclassified sequences</taxon>
        <taxon>metagenomes</taxon>
        <taxon>ecological metagenomes</taxon>
    </lineage>
</organism>
<feature type="non-terminal residue" evidence="1">
    <location>
        <position position="1"/>
    </location>
</feature>
<feature type="non-terminal residue" evidence="1">
    <location>
        <position position="51"/>
    </location>
</feature>
<name>A0A382RSI0_9ZZZZ</name>
<proteinExistence type="predicted"/>
<dbReference type="EMBL" id="UINC01123564">
    <property type="protein sequence ID" value="SVD00105.1"/>
    <property type="molecule type" value="Genomic_DNA"/>
</dbReference>
<dbReference type="GO" id="GO:0016746">
    <property type="term" value="F:acyltransferase activity"/>
    <property type="evidence" value="ECO:0007669"/>
    <property type="project" value="InterPro"/>
</dbReference>
<accession>A0A382RSI0</accession>
<sequence>VPKYSISQADAAEASKWFCCAADERLRLIPVLYRRSGVSRRHSVLLEAPDG</sequence>
<dbReference type="InterPro" id="IPR016039">
    <property type="entry name" value="Thiolase-like"/>
</dbReference>
<protein>
    <submittedName>
        <fullName evidence="1">Uncharacterized protein</fullName>
    </submittedName>
</protein>
<gene>
    <name evidence="1" type="ORF">METZ01_LOCUS352959</name>
</gene>